<evidence type="ECO:0000259" key="2">
    <source>
        <dbReference type="Pfam" id="PF22708"/>
    </source>
</evidence>
<name>A0A1I7N102_9BACT</name>
<evidence type="ECO:0000313" key="3">
    <source>
        <dbReference type="EMBL" id="SFV28347.1"/>
    </source>
</evidence>
<evidence type="ECO:0000313" key="4">
    <source>
        <dbReference type="Proteomes" id="UP000199537"/>
    </source>
</evidence>
<accession>A0A1I7N102</accession>
<dbReference type="Pfam" id="PF22708">
    <property type="entry name" value="S1CSD-TOTE-1"/>
    <property type="match status" value="1"/>
</dbReference>
<dbReference type="InterPro" id="IPR054283">
    <property type="entry name" value="DUF7017"/>
</dbReference>
<dbReference type="InterPro" id="IPR054426">
    <property type="entry name" value="S1CSD-TOTE-1"/>
</dbReference>
<sequence>MHQPNALSDAWEHYKILKQKSEQGDVESFKDILGKIQLLQIPATETQFYEACAWSVGKLVYTLTKQNVETSAWVYPFFECIRNIPFPKPSASYSFLFKSFFNIIKDTPFYLEFADWWGLDYFLPEDYQPVVLPQYTIQPLAYRAYMRYSKLLLQELHMSGTVRRDDFRIHEFQSRLDQLLQQYPNYDFLYYYKTRFLLFQGNMQQAWDTFIPFARKKKKDFWVWQLLAELSQDDDIQFACYCKALSLGTRDDYLVRVRTAFVERLIARGMFAEAKKEIEKLVRTYEQQNWKIPQQIQNHTKQEWFQRSYPEVHPEQLYRQYAPKADEVLYFDLPEQIVYVNHLNPEKGVIGFIRDKSCHGFFYVGEAKAREFHLGDALRVRFHEQAKQSFYQWVSLFPAPGHDYPDSFCKSFTGNLHLHASGRYGFVNDVYIDASLLKSHLSNKQKLTGRAILFYQQHKNKWSWIAISVEAIEK</sequence>
<keyword evidence="4" id="KW-1185">Reference proteome</keyword>
<evidence type="ECO:0000259" key="1">
    <source>
        <dbReference type="Pfam" id="PF22707"/>
    </source>
</evidence>
<dbReference type="Pfam" id="PF22860">
    <property type="entry name" value="DUF7017"/>
    <property type="match status" value="1"/>
</dbReference>
<proteinExistence type="predicted"/>
<gene>
    <name evidence="3" type="ORF">SAMN05660895_0312</name>
</gene>
<organism evidence="3 4">
    <name type="scientific">Thermoflavifilum thermophilum</name>
    <dbReference type="NCBI Taxonomy" id="1393122"/>
    <lineage>
        <taxon>Bacteria</taxon>
        <taxon>Pseudomonadati</taxon>
        <taxon>Bacteroidota</taxon>
        <taxon>Chitinophagia</taxon>
        <taxon>Chitinophagales</taxon>
        <taxon>Chitinophagaceae</taxon>
        <taxon>Thermoflavifilum</taxon>
    </lineage>
</organism>
<dbReference type="RefSeq" id="WP_092456762.1">
    <property type="nucleotide sequence ID" value="NZ_FPCJ01000001.1"/>
</dbReference>
<dbReference type="Pfam" id="PF22707">
    <property type="entry name" value="S1CSD-TOTE-2"/>
    <property type="match status" value="1"/>
</dbReference>
<feature type="domain" description="TOTE conflict systems S1/CSD-like" evidence="1">
    <location>
        <begin position="410"/>
        <end position="469"/>
    </location>
</feature>
<dbReference type="AlphaFoldDB" id="A0A1I7N102"/>
<dbReference type="OrthoDB" id="6196244at2"/>
<dbReference type="Proteomes" id="UP000199537">
    <property type="component" value="Unassembled WGS sequence"/>
</dbReference>
<dbReference type="STRING" id="1393122.SAMN05660895_0312"/>
<reference evidence="4" key="1">
    <citation type="submission" date="2016-10" db="EMBL/GenBank/DDBJ databases">
        <authorList>
            <person name="Varghese N."/>
            <person name="Submissions S."/>
        </authorList>
    </citation>
    <scope>NUCLEOTIDE SEQUENCE [LARGE SCALE GENOMIC DNA]</scope>
    <source>
        <strain evidence="4">DSM 14807</strain>
    </source>
</reference>
<dbReference type="InterPro" id="IPR054427">
    <property type="entry name" value="S1CSD-TOTE-2"/>
</dbReference>
<feature type="domain" description="TOTE conflict systems S1/CSD-like" evidence="2">
    <location>
        <begin position="330"/>
        <end position="392"/>
    </location>
</feature>
<protein>
    <submittedName>
        <fullName evidence="3">Uncharacterized protein</fullName>
    </submittedName>
</protein>
<dbReference type="EMBL" id="FPCJ01000001">
    <property type="protein sequence ID" value="SFV28347.1"/>
    <property type="molecule type" value="Genomic_DNA"/>
</dbReference>